<dbReference type="PANTHER" id="PTHR31672">
    <property type="entry name" value="BNACNNG10540D PROTEIN"/>
    <property type="match status" value="1"/>
</dbReference>
<feature type="domain" description="F-box" evidence="1">
    <location>
        <begin position="2"/>
        <end position="47"/>
    </location>
</feature>
<evidence type="ECO:0000259" key="1">
    <source>
        <dbReference type="PROSITE" id="PS50181"/>
    </source>
</evidence>
<dbReference type="InterPro" id="IPR011043">
    <property type="entry name" value="Gal_Oxase/kelch_b-propeller"/>
</dbReference>
<sequence length="397" mass="46092">MSCFISNLPNNILEEIFCKLPITNLIQCRFVCKSWKHILGSPHFSKLQHQLTDTVFCVEEIKKFNRYPSKEEYKRNIRWFEFKEKPSFINLEGNCNIVPKSSDSSFQFRFINSCNGLVCVLAVPSYHIFPNAVFISIANPVTGESMHLPPLNKGRCLNWYLCGLGFSPKTNQFKAVRVSSEGQDCQAEVCTIGTISWRSIEAPLQLHDYFTQNNHDLRFKSVVFANGSLHWLVKRTELQSIEIWVFDLDTEKFRQMAAPPPFREEFENAGMIGACTYKDTLLVWASRTFLEVWQMKEYGVAESWTKILFIKERYAVLEPFIFLKNGDIVLLRCQDLYSYNPDKEKFTRLTDRGNPFQNSATLIDGANGYDTVIKYEYRWFVHKPSFVSLKDTVAQDN</sequence>
<dbReference type="Proteomes" id="UP001314170">
    <property type="component" value="Unassembled WGS sequence"/>
</dbReference>
<dbReference type="InterPro" id="IPR050796">
    <property type="entry name" value="SCF_F-box_component"/>
</dbReference>
<keyword evidence="3" id="KW-1185">Reference proteome</keyword>
<organism evidence="2 3">
    <name type="scientific">Dovyalis caffra</name>
    <dbReference type="NCBI Taxonomy" id="77055"/>
    <lineage>
        <taxon>Eukaryota</taxon>
        <taxon>Viridiplantae</taxon>
        <taxon>Streptophyta</taxon>
        <taxon>Embryophyta</taxon>
        <taxon>Tracheophyta</taxon>
        <taxon>Spermatophyta</taxon>
        <taxon>Magnoliopsida</taxon>
        <taxon>eudicotyledons</taxon>
        <taxon>Gunneridae</taxon>
        <taxon>Pentapetalae</taxon>
        <taxon>rosids</taxon>
        <taxon>fabids</taxon>
        <taxon>Malpighiales</taxon>
        <taxon>Salicaceae</taxon>
        <taxon>Flacourtieae</taxon>
        <taxon>Dovyalis</taxon>
    </lineage>
</organism>
<dbReference type="SUPFAM" id="SSF81383">
    <property type="entry name" value="F-box domain"/>
    <property type="match status" value="1"/>
</dbReference>
<dbReference type="InterPro" id="IPR006527">
    <property type="entry name" value="F-box-assoc_dom_typ1"/>
</dbReference>
<protein>
    <recommendedName>
        <fullName evidence="1">F-box domain-containing protein</fullName>
    </recommendedName>
</protein>
<name>A0AAV1QM96_9ROSI</name>
<dbReference type="Pfam" id="PF07734">
    <property type="entry name" value="FBA_1"/>
    <property type="match status" value="1"/>
</dbReference>
<dbReference type="Gene3D" id="1.20.1280.50">
    <property type="match status" value="1"/>
</dbReference>
<dbReference type="SMART" id="SM00256">
    <property type="entry name" value="FBOX"/>
    <property type="match status" value="1"/>
</dbReference>
<gene>
    <name evidence="2" type="ORF">DCAF_LOCUS408</name>
</gene>
<reference evidence="2 3" key="1">
    <citation type="submission" date="2024-01" db="EMBL/GenBank/DDBJ databases">
        <authorList>
            <person name="Waweru B."/>
        </authorList>
    </citation>
    <scope>NUCLEOTIDE SEQUENCE [LARGE SCALE GENOMIC DNA]</scope>
</reference>
<dbReference type="InterPro" id="IPR017451">
    <property type="entry name" value="F-box-assoc_interact_dom"/>
</dbReference>
<dbReference type="Pfam" id="PF00646">
    <property type="entry name" value="F-box"/>
    <property type="match status" value="1"/>
</dbReference>
<dbReference type="SUPFAM" id="SSF50965">
    <property type="entry name" value="Galactose oxidase, central domain"/>
    <property type="match status" value="1"/>
</dbReference>
<dbReference type="PANTHER" id="PTHR31672:SF13">
    <property type="entry name" value="F-BOX PROTEIN CPR30-LIKE"/>
    <property type="match status" value="1"/>
</dbReference>
<dbReference type="CDD" id="cd22157">
    <property type="entry name" value="F-box_AtFBW1-like"/>
    <property type="match status" value="1"/>
</dbReference>
<dbReference type="PROSITE" id="PS50181">
    <property type="entry name" value="FBOX"/>
    <property type="match status" value="1"/>
</dbReference>
<dbReference type="EMBL" id="CAWUPB010000027">
    <property type="protein sequence ID" value="CAK7322797.1"/>
    <property type="molecule type" value="Genomic_DNA"/>
</dbReference>
<dbReference type="InterPro" id="IPR036047">
    <property type="entry name" value="F-box-like_dom_sf"/>
</dbReference>
<dbReference type="AlphaFoldDB" id="A0AAV1QM96"/>
<dbReference type="NCBIfam" id="TIGR01640">
    <property type="entry name" value="F_box_assoc_1"/>
    <property type="match status" value="1"/>
</dbReference>
<evidence type="ECO:0000313" key="2">
    <source>
        <dbReference type="EMBL" id="CAK7322797.1"/>
    </source>
</evidence>
<comment type="caution">
    <text evidence="2">The sequence shown here is derived from an EMBL/GenBank/DDBJ whole genome shotgun (WGS) entry which is preliminary data.</text>
</comment>
<dbReference type="InterPro" id="IPR001810">
    <property type="entry name" value="F-box_dom"/>
</dbReference>
<accession>A0AAV1QM96</accession>
<proteinExistence type="predicted"/>
<evidence type="ECO:0000313" key="3">
    <source>
        <dbReference type="Proteomes" id="UP001314170"/>
    </source>
</evidence>